<accession>A0AAN6UR61</accession>
<name>A0AAN6UR61_9PEZI</name>
<keyword evidence="3" id="KW-1185">Reference proteome</keyword>
<reference evidence="2" key="1">
    <citation type="journal article" date="2023" name="Mol. Phylogenet. Evol.">
        <title>Genome-scale phylogeny and comparative genomics of the fungal order Sordariales.</title>
        <authorList>
            <person name="Hensen N."/>
            <person name="Bonometti L."/>
            <person name="Westerberg I."/>
            <person name="Brannstrom I.O."/>
            <person name="Guillou S."/>
            <person name="Cros-Aarteil S."/>
            <person name="Calhoun S."/>
            <person name="Haridas S."/>
            <person name="Kuo A."/>
            <person name="Mondo S."/>
            <person name="Pangilinan J."/>
            <person name="Riley R."/>
            <person name="LaButti K."/>
            <person name="Andreopoulos B."/>
            <person name="Lipzen A."/>
            <person name="Chen C."/>
            <person name="Yan M."/>
            <person name="Daum C."/>
            <person name="Ng V."/>
            <person name="Clum A."/>
            <person name="Steindorff A."/>
            <person name="Ohm R.A."/>
            <person name="Martin F."/>
            <person name="Silar P."/>
            <person name="Natvig D.O."/>
            <person name="Lalanne C."/>
            <person name="Gautier V."/>
            <person name="Ament-Velasquez S.L."/>
            <person name="Kruys A."/>
            <person name="Hutchinson M.I."/>
            <person name="Powell A.J."/>
            <person name="Barry K."/>
            <person name="Miller A.N."/>
            <person name="Grigoriev I.V."/>
            <person name="Debuchy R."/>
            <person name="Gladieux P."/>
            <person name="Hiltunen Thoren M."/>
            <person name="Johannesson H."/>
        </authorList>
    </citation>
    <scope>NUCLEOTIDE SEQUENCE</scope>
    <source>
        <strain evidence="2">CBS 123565</strain>
    </source>
</reference>
<gene>
    <name evidence="2" type="ORF">BT67DRAFT_438949</name>
</gene>
<feature type="compositionally biased region" description="Pro residues" evidence="1">
    <location>
        <begin position="170"/>
        <end position="181"/>
    </location>
</feature>
<dbReference type="AlphaFoldDB" id="A0AAN6UR61"/>
<evidence type="ECO:0000256" key="1">
    <source>
        <dbReference type="SAM" id="MobiDB-lite"/>
    </source>
</evidence>
<feature type="compositionally biased region" description="Polar residues" evidence="1">
    <location>
        <begin position="22"/>
        <end position="38"/>
    </location>
</feature>
<evidence type="ECO:0000313" key="3">
    <source>
        <dbReference type="Proteomes" id="UP001304895"/>
    </source>
</evidence>
<protein>
    <submittedName>
        <fullName evidence="2">Uncharacterized protein</fullName>
    </submittedName>
</protein>
<feature type="compositionally biased region" description="Low complexity" evidence="1">
    <location>
        <begin position="140"/>
        <end position="149"/>
    </location>
</feature>
<feature type="region of interest" description="Disordered" evidence="1">
    <location>
        <begin position="22"/>
        <end position="48"/>
    </location>
</feature>
<proteinExistence type="predicted"/>
<feature type="region of interest" description="Disordered" evidence="1">
    <location>
        <begin position="109"/>
        <end position="193"/>
    </location>
</feature>
<dbReference type="Proteomes" id="UP001304895">
    <property type="component" value="Unassembled WGS sequence"/>
</dbReference>
<organism evidence="2 3">
    <name type="scientific">Trichocladium antarcticum</name>
    <dbReference type="NCBI Taxonomy" id="1450529"/>
    <lineage>
        <taxon>Eukaryota</taxon>
        <taxon>Fungi</taxon>
        <taxon>Dikarya</taxon>
        <taxon>Ascomycota</taxon>
        <taxon>Pezizomycotina</taxon>
        <taxon>Sordariomycetes</taxon>
        <taxon>Sordariomycetidae</taxon>
        <taxon>Sordariales</taxon>
        <taxon>Chaetomiaceae</taxon>
        <taxon>Trichocladium</taxon>
    </lineage>
</organism>
<reference evidence="2" key="2">
    <citation type="submission" date="2023-05" db="EMBL/GenBank/DDBJ databases">
        <authorList>
            <consortium name="Lawrence Berkeley National Laboratory"/>
            <person name="Steindorff A."/>
            <person name="Hensen N."/>
            <person name="Bonometti L."/>
            <person name="Westerberg I."/>
            <person name="Brannstrom I.O."/>
            <person name="Guillou S."/>
            <person name="Cros-Aarteil S."/>
            <person name="Calhoun S."/>
            <person name="Haridas S."/>
            <person name="Kuo A."/>
            <person name="Mondo S."/>
            <person name="Pangilinan J."/>
            <person name="Riley R."/>
            <person name="Labutti K."/>
            <person name="Andreopoulos B."/>
            <person name="Lipzen A."/>
            <person name="Chen C."/>
            <person name="Yanf M."/>
            <person name="Daum C."/>
            <person name="Ng V."/>
            <person name="Clum A."/>
            <person name="Ohm R."/>
            <person name="Martin F."/>
            <person name="Silar P."/>
            <person name="Natvig D."/>
            <person name="Lalanne C."/>
            <person name="Gautier V."/>
            <person name="Ament-Velasquez S.L."/>
            <person name="Kruys A."/>
            <person name="Hutchinson M.I."/>
            <person name="Powell A.J."/>
            <person name="Barry K."/>
            <person name="Miller A.N."/>
            <person name="Grigoriev I.V."/>
            <person name="Debuchy R."/>
            <person name="Gladieux P."/>
            <person name="Thoren M.H."/>
            <person name="Johannesson H."/>
        </authorList>
    </citation>
    <scope>NUCLEOTIDE SEQUENCE</scope>
    <source>
        <strain evidence="2">CBS 123565</strain>
    </source>
</reference>
<evidence type="ECO:0000313" key="2">
    <source>
        <dbReference type="EMBL" id="KAK4137703.1"/>
    </source>
</evidence>
<comment type="caution">
    <text evidence="2">The sequence shown here is derived from an EMBL/GenBank/DDBJ whole genome shotgun (WGS) entry which is preliminary data.</text>
</comment>
<dbReference type="EMBL" id="MU853402">
    <property type="protein sequence ID" value="KAK4137703.1"/>
    <property type="molecule type" value="Genomic_DNA"/>
</dbReference>
<sequence length="225" mass="24147">MKSAYNTLFHLTPVPSVCTSPVNLSPATSSSPRSNVWLSTPPPTDSADRSIPICSAGFTYCGYILRDHQHFHEQDIIQTYCAADTNNCVHGRTRTDPLQALYVCVPPGAADNPRRDPAASANPKDGTGPTTPRDHPPLDNNNNNNNNNNVETRLLNPMNKPPGHAQDDQPQPPSATPPPSSDEPSSSSSSNNALPGNKIELLCSCSGQCLNPLRDHIGRCDMPCS</sequence>